<comment type="caution">
    <text evidence="2">The sequence shown here is derived from an EMBL/GenBank/DDBJ whole genome shotgun (WGS) entry which is preliminary data.</text>
</comment>
<dbReference type="AlphaFoldDB" id="A0A8B6CMM9"/>
<dbReference type="EMBL" id="UYJE01002045">
    <property type="protein sequence ID" value="VDI07410.1"/>
    <property type="molecule type" value="Genomic_DNA"/>
</dbReference>
<protein>
    <submittedName>
        <fullName evidence="2">Uncharacterized protein</fullName>
    </submittedName>
</protein>
<reference evidence="2" key="1">
    <citation type="submission" date="2018-11" db="EMBL/GenBank/DDBJ databases">
        <authorList>
            <person name="Alioto T."/>
            <person name="Alioto T."/>
        </authorList>
    </citation>
    <scope>NUCLEOTIDE SEQUENCE</scope>
</reference>
<evidence type="ECO:0000313" key="3">
    <source>
        <dbReference type="Proteomes" id="UP000596742"/>
    </source>
</evidence>
<dbReference type="Proteomes" id="UP000596742">
    <property type="component" value="Unassembled WGS sequence"/>
</dbReference>
<evidence type="ECO:0000313" key="2">
    <source>
        <dbReference type="EMBL" id="VDI07410.1"/>
    </source>
</evidence>
<feature type="region of interest" description="Disordered" evidence="1">
    <location>
        <begin position="1"/>
        <end position="24"/>
    </location>
</feature>
<proteinExistence type="predicted"/>
<gene>
    <name evidence="2" type="ORF">MGAL_10B087753</name>
</gene>
<accession>A0A8B6CMM9</accession>
<sequence>MSDDEDISFWTGPNKQSDKVKSGAEVNTATANEILELGFDSMEAVALTEKKDLNNSSIPIGQRKLLLRAVEKRFKKDFSPSERMAANSGLPAVSNSGACAYQDGDDGSNVNKDGSAHAQLKDCGIQTDTDDAYINAVLHQLTVQQTQCIHSSGLYWMDVKTRTLREIRIKVTIP</sequence>
<name>A0A8B6CMM9_MYTGA</name>
<keyword evidence="3" id="KW-1185">Reference proteome</keyword>
<organism evidence="2 3">
    <name type="scientific">Mytilus galloprovincialis</name>
    <name type="common">Mediterranean mussel</name>
    <dbReference type="NCBI Taxonomy" id="29158"/>
    <lineage>
        <taxon>Eukaryota</taxon>
        <taxon>Metazoa</taxon>
        <taxon>Spiralia</taxon>
        <taxon>Lophotrochozoa</taxon>
        <taxon>Mollusca</taxon>
        <taxon>Bivalvia</taxon>
        <taxon>Autobranchia</taxon>
        <taxon>Pteriomorphia</taxon>
        <taxon>Mytilida</taxon>
        <taxon>Mytiloidea</taxon>
        <taxon>Mytilidae</taxon>
        <taxon>Mytilinae</taxon>
        <taxon>Mytilus</taxon>
    </lineage>
</organism>
<evidence type="ECO:0000256" key="1">
    <source>
        <dbReference type="SAM" id="MobiDB-lite"/>
    </source>
</evidence>
<dbReference type="OrthoDB" id="10060908at2759"/>